<evidence type="ECO:0000256" key="3">
    <source>
        <dbReference type="ARBA" id="ARBA00023157"/>
    </source>
</evidence>
<keyword evidence="3" id="KW-1015">Disulfide bond</keyword>
<dbReference type="HOGENOM" id="CLU_025302_0_1_1"/>
<dbReference type="AlphaFoldDB" id="F0W485"/>
<organism evidence="7">
    <name type="scientific">Albugo laibachii Nc14</name>
    <dbReference type="NCBI Taxonomy" id="890382"/>
    <lineage>
        <taxon>Eukaryota</taxon>
        <taxon>Sar</taxon>
        <taxon>Stramenopiles</taxon>
        <taxon>Oomycota</taxon>
        <taxon>Peronosporomycetes</taxon>
        <taxon>Albuginales</taxon>
        <taxon>Albuginaceae</taxon>
        <taxon>Albugo</taxon>
    </lineage>
</organism>
<dbReference type="Pfam" id="PF03198">
    <property type="entry name" value="Glyco_hydro_72"/>
    <property type="match status" value="1"/>
</dbReference>
<sequence length="553" mass="60469">MINLTQILAVVGAFTITTVEILGDENSTVSSTNPLVVKGYRFFDSVTGDYFAFRGVNYYPRPNAGSLDVNSFDFFTSNYRHIWERDLPRFTALGANSIRLYAVDPTQDHDAFMCALQAEGIHVMVELGSSCAGCEITANKAPECYPASYKERGEKIIQAFAKYDNVIGFSGGNEINHRVGSNGPEWNAPCQKKFIRDMRAYMKSCASMRQVPVGVVMADTNRKENAQYYNCRTDPSDELENVEWYGLNVYIQCENISDPRLAAGMNNLVQDLTNLQYSVPLILTEFGCVSPAFPTVNGYEAQRTHHDAKFMNTAPYSKILGGGFVFEYNTEMANARSTSPYPFTKFGPQNYGLGYFSPADCNDVDIPCIFNEMPNFKFLADAYASRDTSSEPNFDSFTIEPARQKTSECPTAFPKLNAFTWAGDAAASIQCPSVTRLQCPNASPNKLATKLSTDAPSSSENSSMSQSSEVSDSESREGMGSSLENDLTGGPEQNIRSEEKSSDCGSLALCGGSNGKDEVVTETAKLQAGNANSVGGKSFTVTCAILVFTLWAI</sequence>
<evidence type="ECO:0000256" key="5">
    <source>
        <dbReference type="SAM" id="MobiDB-lite"/>
    </source>
</evidence>
<keyword evidence="2 6" id="KW-0732">Signal</keyword>
<proteinExistence type="inferred from homology"/>
<dbReference type="InterPro" id="IPR017853">
    <property type="entry name" value="GH"/>
</dbReference>
<evidence type="ECO:0000256" key="6">
    <source>
        <dbReference type="SAM" id="SignalP"/>
    </source>
</evidence>
<dbReference type="PANTHER" id="PTHR31468">
    <property type="entry name" value="1,3-BETA-GLUCANOSYLTRANSFERASE GAS1"/>
    <property type="match status" value="1"/>
</dbReference>
<gene>
    <name evidence="7" type="primary">AlNc14C16G1761</name>
    <name evidence="7" type="ORF">ALNC14_020440</name>
</gene>
<reference evidence="7" key="1">
    <citation type="journal article" date="2011" name="PLoS Biol.">
        <title>Gene gain and loss during evolution of obligate parasitism in the white rust pathogen of Arabidopsis thaliana.</title>
        <authorList>
            <person name="Kemen E."/>
            <person name="Gardiner A."/>
            <person name="Schultz-Larsen T."/>
            <person name="Kemen A.C."/>
            <person name="Balmuth A.L."/>
            <person name="Robert-Seilaniantz A."/>
            <person name="Bailey K."/>
            <person name="Holub E."/>
            <person name="Studholme D.J."/>
            <person name="Maclean D."/>
            <person name="Jones J.D."/>
        </authorList>
    </citation>
    <scope>NUCLEOTIDE SEQUENCE</scope>
</reference>
<feature type="compositionally biased region" description="Low complexity" evidence="5">
    <location>
        <begin position="457"/>
        <end position="470"/>
    </location>
</feature>
<name>F0W485_9STRA</name>
<dbReference type="GO" id="GO:0016787">
    <property type="term" value="F:hydrolase activity"/>
    <property type="evidence" value="ECO:0007669"/>
    <property type="project" value="UniProtKB-KW"/>
</dbReference>
<dbReference type="EMBL" id="FR824061">
    <property type="protein sequence ID" value="CCA15901.1"/>
    <property type="molecule type" value="Genomic_DNA"/>
</dbReference>
<accession>F0W485</accession>
<reference evidence="7" key="2">
    <citation type="submission" date="2011-02" db="EMBL/GenBank/DDBJ databases">
        <authorList>
            <person name="MacLean D."/>
        </authorList>
    </citation>
    <scope>NUCLEOTIDE SEQUENCE</scope>
</reference>
<evidence type="ECO:0000256" key="4">
    <source>
        <dbReference type="ARBA" id="ARBA00023180"/>
    </source>
</evidence>
<dbReference type="GO" id="GO:0034411">
    <property type="term" value="P:cell wall (1-&gt;3)-beta-D-glucan biosynthetic process"/>
    <property type="evidence" value="ECO:0007669"/>
    <property type="project" value="TreeGrafter"/>
</dbReference>
<feature type="compositionally biased region" description="Polar residues" evidence="5">
    <location>
        <begin position="445"/>
        <end position="456"/>
    </location>
</feature>
<dbReference type="PANTHER" id="PTHR31468:SF2">
    <property type="entry name" value="1,3-BETA-GLUCANOSYLTRANSFERASE GAS1"/>
    <property type="match status" value="1"/>
</dbReference>
<feature type="chain" id="PRO_5025574276" evidence="6">
    <location>
        <begin position="24"/>
        <end position="553"/>
    </location>
</feature>
<keyword evidence="4" id="KW-0325">Glycoprotein</keyword>
<dbReference type="Gene3D" id="3.20.20.80">
    <property type="entry name" value="Glycosidases"/>
    <property type="match status" value="1"/>
</dbReference>
<evidence type="ECO:0000256" key="1">
    <source>
        <dbReference type="ARBA" id="ARBA00007528"/>
    </source>
</evidence>
<protein>
    <submittedName>
        <fullName evidence="7">Glycoside hydrolase putative</fullName>
    </submittedName>
</protein>
<keyword evidence="7" id="KW-0378">Hydrolase</keyword>
<comment type="similarity">
    <text evidence="1">Belongs to the glycosyl hydrolase 72 family.</text>
</comment>
<feature type="region of interest" description="Disordered" evidence="5">
    <location>
        <begin position="445"/>
        <end position="504"/>
    </location>
</feature>
<dbReference type="GO" id="GO:0042124">
    <property type="term" value="F:1,3-beta-glucanosyltransferase activity"/>
    <property type="evidence" value="ECO:0007669"/>
    <property type="project" value="TreeGrafter"/>
</dbReference>
<dbReference type="GO" id="GO:0005886">
    <property type="term" value="C:plasma membrane"/>
    <property type="evidence" value="ECO:0007669"/>
    <property type="project" value="TreeGrafter"/>
</dbReference>
<dbReference type="SUPFAM" id="SSF51445">
    <property type="entry name" value="(Trans)glycosidases"/>
    <property type="match status" value="1"/>
</dbReference>
<evidence type="ECO:0000256" key="2">
    <source>
        <dbReference type="ARBA" id="ARBA00022729"/>
    </source>
</evidence>
<evidence type="ECO:0000313" key="7">
    <source>
        <dbReference type="EMBL" id="CCA15901.1"/>
    </source>
</evidence>
<feature type="signal peptide" evidence="6">
    <location>
        <begin position="1"/>
        <end position="23"/>
    </location>
</feature>
<dbReference type="InterPro" id="IPR004886">
    <property type="entry name" value="Glucanosyltransferase"/>
</dbReference>